<comment type="caution">
    <text evidence="1">The sequence shown here is derived from an EMBL/GenBank/DDBJ whole genome shotgun (WGS) entry which is preliminary data.</text>
</comment>
<reference evidence="1 2" key="1">
    <citation type="journal article" date="2020" name="Cell">
        <title>Large-Scale Comparative Analyses of Tick Genomes Elucidate Their Genetic Diversity and Vector Capacities.</title>
        <authorList>
            <consortium name="Tick Genome and Microbiome Consortium (TIGMIC)"/>
            <person name="Jia N."/>
            <person name="Wang J."/>
            <person name="Shi W."/>
            <person name="Du L."/>
            <person name="Sun Y."/>
            <person name="Zhan W."/>
            <person name="Jiang J.F."/>
            <person name="Wang Q."/>
            <person name="Zhang B."/>
            <person name="Ji P."/>
            <person name="Bell-Sakyi L."/>
            <person name="Cui X.M."/>
            <person name="Yuan T.T."/>
            <person name="Jiang B.G."/>
            <person name="Yang W.F."/>
            <person name="Lam T.T."/>
            <person name="Chang Q.C."/>
            <person name="Ding S.J."/>
            <person name="Wang X.J."/>
            <person name="Zhu J.G."/>
            <person name="Ruan X.D."/>
            <person name="Zhao L."/>
            <person name="Wei J.T."/>
            <person name="Ye R.Z."/>
            <person name="Que T.C."/>
            <person name="Du C.H."/>
            <person name="Zhou Y.H."/>
            <person name="Cheng J.X."/>
            <person name="Dai P.F."/>
            <person name="Guo W.B."/>
            <person name="Han X.H."/>
            <person name="Huang E.J."/>
            <person name="Li L.F."/>
            <person name="Wei W."/>
            <person name="Gao Y.C."/>
            <person name="Liu J.Z."/>
            <person name="Shao H.Z."/>
            <person name="Wang X."/>
            <person name="Wang C.C."/>
            <person name="Yang T.C."/>
            <person name="Huo Q.B."/>
            <person name="Li W."/>
            <person name="Chen H.Y."/>
            <person name="Chen S.E."/>
            <person name="Zhou L.G."/>
            <person name="Ni X.B."/>
            <person name="Tian J.H."/>
            <person name="Sheng Y."/>
            <person name="Liu T."/>
            <person name="Pan Y.S."/>
            <person name="Xia L.Y."/>
            <person name="Li J."/>
            <person name="Zhao F."/>
            <person name="Cao W.C."/>
        </authorList>
    </citation>
    <scope>NUCLEOTIDE SEQUENCE [LARGE SCALE GENOMIC DNA]</scope>
    <source>
        <strain evidence="1">Iper-2018</strain>
    </source>
</reference>
<keyword evidence="2" id="KW-1185">Reference proteome</keyword>
<evidence type="ECO:0000313" key="2">
    <source>
        <dbReference type="Proteomes" id="UP000805193"/>
    </source>
</evidence>
<proteinExistence type="predicted"/>
<dbReference type="EMBL" id="JABSTQ010006841">
    <property type="protein sequence ID" value="KAG0436604.1"/>
    <property type="molecule type" value="Genomic_DNA"/>
</dbReference>
<accession>A0AC60QME5</accession>
<organism evidence="1 2">
    <name type="scientific">Ixodes persulcatus</name>
    <name type="common">Taiga tick</name>
    <dbReference type="NCBI Taxonomy" id="34615"/>
    <lineage>
        <taxon>Eukaryota</taxon>
        <taxon>Metazoa</taxon>
        <taxon>Ecdysozoa</taxon>
        <taxon>Arthropoda</taxon>
        <taxon>Chelicerata</taxon>
        <taxon>Arachnida</taxon>
        <taxon>Acari</taxon>
        <taxon>Parasitiformes</taxon>
        <taxon>Ixodida</taxon>
        <taxon>Ixodoidea</taxon>
        <taxon>Ixodidae</taxon>
        <taxon>Ixodinae</taxon>
        <taxon>Ixodes</taxon>
    </lineage>
</organism>
<name>A0AC60QME5_IXOPE</name>
<protein>
    <submittedName>
        <fullName evidence="1">Uncharacterized protein</fullName>
    </submittedName>
</protein>
<sequence length="141" mass="16330">MKAQNEVLSESTVTAKINCLPQKQQLAVRTCFRAAQRRSLRGMTYDDNWIVECVMMRMRSPKLYEHLQRENIFVLPGRSCLQKYRQWFKGGFGLNPNIFSALKEKTKGMDTFSHHGGLLIDEIKISEHNNVKCEGKYILCS</sequence>
<evidence type="ECO:0000313" key="1">
    <source>
        <dbReference type="EMBL" id="KAG0436604.1"/>
    </source>
</evidence>
<dbReference type="Proteomes" id="UP000805193">
    <property type="component" value="Unassembled WGS sequence"/>
</dbReference>
<gene>
    <name evidence="1" type="ORF">HPB47_017867</name>
</gene>